<evidence type="ECO:0000256" key="3">
    <source>
        <dbReference type="ARBA" id="ARBA00012618"/>
    </source>
</evidence>
<dbReference type="InterPro" id="IPR040442">
    <property type="entry name" value="Pyrv_kinase-like_dom_sf"/>
</dbReference>
<dbReference type="Pfam" id="PF02548">
    <property type="entry name" value="Pantoate_transf"/>
    <property type="match status" value="1"/>
</dbReference>
<dbReference type="CDD" id="cd06557">
    <property type="entry name" value="KPHMT-like"/>
    <property type="match status" value="1"/>
</dbReference>
<dbReference type="Gene3D" id="3.20.20.60">
    <property type="entry name" value="Phosphoenolpyruvate-binding domains"/>
    <property type="match status" value="1"/>
</dbReference>
<evidence type="ECO:0000313" key="5">
    <source>
        <dbReference type="EMBL" id="KKM62976.1"/>
    </source>
</evidence>
<dbReference type="GO" id="GO:0003864">
    <property type="term" value="F:3-methyl-2-oxobutanoate hydroxymethyltransferase activity"/>
    <property type="evidence" value="ECO:0007669"/>
    <property type="project" value="UniProtKB-EC"/>
</dbReference>
<protein>
    <recommendedName>
        <fullName evidence="3">3-methyl-2-oxobutanoate hydroxymethyltransferase</fullName>
        <ecNumber evidence="3">2.1.2.11</ecNumber>
    </recommendedName>
</protein>
<dbReference type="FunFam" id="3.20.20.60:FF:000003">
    <property type="entry name" value="3-methyl-2-oxobutanoate hydroxymethyltransferase"/>
    <property type="match status" value="1"/>
</dbReference>
<evidence type="ECO:0000256" key="4">
    <source>
        <dbReference type="ARBA" id="ARBA00022679"/>
    </source>
</evidence>
<dbReference type="GO" id="GO:0000287">
    <property type="term" value="F:magnesium ion binding"/>
    <property type="evidence" value="ECO:0007669"/>
    <property type="project" value="TreeGrafter"/>
</dbReference>
<dbReference type="PANTHER" id="PTHR20881">
    <property type="entry name" value="3-METHYL-2-OXOBUTANOATE HYDROXYMETHYLTRANSFERASE"/>
    <property type="match status" value="1"/>
</dbReference>
<name>A0A0F9JKR4_9ZZZZ</name>
<comment type="pathway">
    <text evidence="1">Cofactor biosynthesis; (R)-pantothenate biosynthesis; (R)-pantoate from 3-methyl-2-oxobutanoate: step 1/2.</text>
</comment>
<dbReference type="EC" id="2.1.2.11" evidence="3"/>
<dbReference type="PANTHER" id="PTHR20881:SF0">
    <property type="entry name" value="3-METHYL-2-OXOBUTANOATE HYDROXYMETHYLTRANSFERASE"/>
    <property type="match status" value="1"/>
</dbReference>
<comment type="caution">
    <text evidence="5">The sequence shown here is derived from an EMBL/GenBank/DDBJ whole genome shotgun (WGS) entry which is preliminary data.</text>
</comment>
<dbReference type="NCBIfam" id="NF001452">
    <property type="entry name" value="PRK00311.1"/>
    <property type="match status" value="1"/>
</dbReference>
<keyword evidence="4" id="KW-0808">Transferase</keyword>
<comment type="similarity">
    <text evidence="2">Belongs to the PanB family.</text>
</comment>
<gene>
    <name evidence="5" type="ORF">LCGC14_1516260</name>
</gene>
<dbReference type="GO" id="GO:0015940">
    <property type="term" value="P:pantothenate biosynthetic process"/>
    <property type="evidence" value="ECO:0007669"/>
    <property type="project" value="InterPro"/>
</dbReference>
<dbReference type="InterPro" id="IPR003700">
    <property type="entry name" value="Pantoate_hydroxy_MeTrfase"/>
</dbReference>
<reference evidence="5" key="1">
    <citation type="journal article" date="2015" name="Nature">
        <title>Complex archaea that bridge the gap between prokaryotes and eukaryotes.</title>
        <authorList>
            <person name="Spang A."/>
            <person name="Saw J.H."/>
            <person name="Jorgensen S.L."/>
            <person name="Zaremba-Niedzwiedzka K."/>
            <person name="Martijn J."/>
            <person name="Lind A.E."/>
            <person name="van Eijk R."/>
            <person name="Schleper C."/>
            <person name="Guy L."/>
            <person name="Ettema T.J."/>
        </authorList>
    </citation>
    <scope>NUCLEOTIDE SEQUENCE</scope>
</reference>
<evidence type="ECO:0000256" key="2">
    <source>
        <dbReference type="ARBA" id="ARBA00008676"/>
    </source>
</evidence>
<sequence length="300" mass="33303">MSLKKITTKKIIEKKQKGEKIVTLTSYDYSFAKIVDDSCIDLILVGDSLSMVMLGYKNTLSVTMDEMIHHTKAVSRGVLNALVVGDMPFLSYKVNIKDAVINAGRFIQEGGAEAVKVEGGTEICPTIKAIINADIQVMGHIGLTPQAIYKFGGFLVQGKTMEAAKKLIIDAINLQNTGIFSIVLESIPWQISKLITSVVDIPTIGIGAGPYCDGQILVIHDMLGIFTDFKPKFLKYFGNIGESIRDALKEYKNEVESGEYPGLEYSYEFPKENLSKIKEWFESVDIEEEARKLKETNELK</sequence>
<dbReference type="EMBL" id="LAZR01011188">
    <property type="protein sequence ID" value="KKM62976.1"/>
    <property type="molecule type" value="Genomic_DNA"/>
</dbReference>
<dbReference type="InterPro" id="IPR015813">
    <property type="entry name" value="Pyrv/PenolPyrv_kinase-like_dom"/>
</dbReference>
<accession>A0A0F9JKR4</accession>
<dbReference type="HAMAP" id="MF_00156">
    <property type="entry name" value="PanB"/>
    <property type="match status" value="1"/>
</dbReference>
<dbReference type="PIRSF" id="PIRSF000388">
    <property type="entry name" value="Pantoate_hydroxy_MeTrfase"/>
    <property type="match status" value="1"/>
</dbReference>
<evidence type="ECO:0000256" key="1">
    <source>
        <dbReference type="ARBA" id="ARBA00005033"/>
    </source>
</evidence>
<organism evidence="5">
    <name type="scientific">marine sediment metagenome</name>
    <dbReference type="NCBI Taxonomy" id="412755"/>
    <lineage>
        <taxon>unclassified sequences</taxon>
        <taxon>metagenomes</taxon>
        <taxon>ecological metagenomes</taxon>
    </lineage>
</organism>
<dbReference type="NCBIfam" id="TIGR00222">
    <property type="entry name" value="panB"/>
    <property type="match status" value="1"/>
</dbReference>
<dbReference type="AlphaFoldDB" id="A0A0F9JKR4"/>
<dbReference type="SUPFAM" id="SSF51621">
    <property type="entry name" value="Phosphoenolpyruvate/pyruvate domain"/>
    <property type="match status" value="1"/>
</dbReference>
<proteinExistence type="inferred from homology"/>